<evidence type="ECO:0000313" key="5">
    <source>
        <dbReference type="EMBL" id="KRT78235.1"/>
    </source>
</evidence>
<dbReference type="EMBL" id="LJIG01022883">
    <property type="protein sequence ID" value="KRT78235.1"/>
    <property type="molecule type" value="Genomic_DNA"/>
</dbReference>
<feature type="region of interest" description="Disordered" evidence="3">
    <location>
        <begin position="281"/>
        <end position="392"/>
    </location>
</feature>
<gene>
    <name evidence="5" type="ORF">AMK59_8544</name>
</gene>
<feature type="compositionally biased region" description="Basic and acidic residues" evidence="3">
    <location>
        <begin position="211"/>
        <end position="224"/>
    </location>
</feature>
<feature type="compositionally biased region" description="Basic and acidic residues" evidence="3">
    <location>
        <begin position="141"/>
        <end position="164"/>
    </location>
</feature>
<feature type="compositionally biased region" description="Basic and acidic residues" evidence="3">
    <location>
        <begin position="288"/>
        <end position="302"/>
    </location>
</feature>
<reference evidence="5 6" key="1">
    <citation type="submission" date="2015-09" db="EMBL/GenBank/DDBJ databases">
        <title>Draft genome of the scarab beetle Oryctes borbonicus.</title>
        <authorList>
            <person name="Meyer J.M."/>
            <person name="Markov G.V."/>
            <person name="Baskaran P."/>
            <person name="Herrmann M."/>
            <person name="Sommer R.J."/>
            <person name="Roedelsperger C."/>
        </authorList>
    </citation>
    <scope>NUCLEOTIDE SEQUENCE [LARGE SCALE GENOMIC DNA]</scope>
    <source>
        <strain evidence="5">OB123</strain>
        <tissue evidence="5">Whole animal</tissue>
    </source>
</reference>
<protein>
    <recommendedName>
        <fullName evidence="4">Set2 Rpb1 interacting domain-containing protein</fullName>
    </recommendedName>
</protein>
<comment type="caution">
    <text evidence="5">The sequence shown here is derived from an EMBL/GenBank/DDBJ whole genome shotgun (WGS) entry which is preliminary data.</text>
</comment>
<evidence type="ECO:0000259" key="4">
    <source>
        <dbReference type="Pfam" id="PF08236"/>
    </source>
</evidence>
<dbReference type="GO" id="GO:0005694">
    <property type="term" value="C:chromosome"/>
    <property type="evidence" value="ECO:0007669"/>
    <property type="project" value="InterPro"/>
</dbReference>
<keyword evidence="2" id="KW-0539">Nucleus</keyword>
<sequence>MTMYRNALAKLVSNIKQFTSDKQLYDALEDWEPKPANYGTLTDLFRNIKKEQMIKNVAEGCSGSDNEEKPDSVSFKTAAEVIKESLDEVKKEDIQEDKQESKLCDTMELDNLKDEEVPDNLAKEEDPLEHAPIRSPPLTDTENKDKKEHTRSSDSNKRDKDIKKTGFCKASDLLSIEKVGRERAHRHKRRKSSSSSSSSRRDTDTSNSEANETKLDDKQDKSDETPEEALARFYAEEEEDAKKKSDSEKNDSSSGFDLKMSDNVRKFLEEKYEIFDNMIKQSKLFSENLEKEEKARKEEQKSRMKMKNLFGEDVDSETEPPTKRIDDKKQRDKRLSTPSSSKHPNERSETRNHSDEIEVNRKRSHSKERVESAKRMRIKDKEETVEKQNRGKRLGKTEIGLLVVKLLTPAYADRRFDSRDTFKTMARTISHSLLDKGKL</sequence>
<dbReference type="InterPro" id="IPR013257">
    <property type="entry name" value="SRI"/>
</dbReference>
<feature type="compositionally biased region" description="Basic and acidic residues" evidence="3">
    <location>
        <begin position="343"/>
        <end position="389"/>
    </location>
</feature>
<feature type="compositionally biased region" description="Basic and acidic residues" evidence="3">
    <location>
        <begin position="240"/>
        <end position="251"/>
    </location>
</feature>
<comment type="subcellular location">
    <subcellularLocation>
        <location evidence="1">Nucleus</location>
    </subcellularLocation>
</comment>
<keyword evidence="6" id="KW-1185">Reference proteome</keyword>
<dbReference type="Pfam" id="PF08236">
    <property type="entry name" value="SRI"/>
    <property type="match status" value="1"/>
</dbReference>
<proteinExistence type="predicted"/>
<dbReference type="GO" id="GO:0006355">
    <property type="term" value="P:regulation of DNA-templated transcription"/>
    <property type="evidence" value="ECO:0007669"/>
    <property type="project" value="InterPro"/>
</dbReference>
<evidence type="ECO:0000256" key="1">
    <source>
        <dbReference type="ARBA" id="ARBA00004123"/>
    </source>
</evidence>
<feature type="compositionally biased region" description="Basic residues" evidence="3">
    <location>
        <begin position="183"/>
        <end position="192"/>
    </location>
</feature>
<dbReference type="AlphaFoldDB" id="A0A0T6ATL3"/>
<feature type="domain" description="Set2 Rpb1 interacting" evidence="4">
    <location>
        <begin position="398"/>
        <end position="436"/>
    </location>
</feature>
<feature type="compositionally biased region" description="Basic and acidic residues" evidence="3">
    <location>
        <begin position="89"/>
        <end position="132"/>
    </location>
</feature>
<evidence type="ECO:0000256" key="3">
    <source>
        <dbReference type="SAM" id="MobiDB-lite"/>
    </source>
</evidence>
<dbReference type="OrthoDB" id="10261556at2759"/>
<name>A0A0T6ATL3_9SCAR</name>
<evidence type="ECO:0000313" key="6">
    <source>
        <dbReference type="Proteomes" id="UP000051574"/>
    </source>
</evidence>
<dbReference type="Proteomes" id="UP000051574">
    <property type="component" value="Unassembled WGS sequence"/>
</dbReference>
<evidence type="ECO:0000256" key="2">
    <source>
        <dbReference type="ARBA" id="ARBA00023242"/>
    </source>
</evidence>
<organism evidence="5 6">
    <name type="scientific">Oryctes borbonicus</name>
    <dbReference type="NCBI Taxonomy" id="1629725"/>
    <lineage>
        <taxon>Eukaryota</taxon>
        <taxon>Metazoa</taxon>
        <taxon>Ecdysozoa</taxon>
        <taxon>Arthropoda</taxon>
        <taxon>Hexapoda</taxon>
        <taxon>Insecta</taxon>
        <taxon>Pterygota</taxon>
        <taxon>Neoptera</taxon>
        <taxon>Endopterygota</taxon>
        <taxon>Coleoptera</taxon>
        <taxon>Polyphaga</taxon>
        <taxon>Scarabaeiformia</taxon>
        <taxon>Scarabaeidae</taxon>
        <taxon>Dynastinae</taxon>
        <taxon>Oryctes</taxon>
    </lineage>
</organism>
<feature type="compositionally biased region" description="Basic and acidic residues" evidence="3">
    <location>
        <begin position="320"/>
        <end position="335"/>
    </location>
</feature>
<accession>A0A0T6ATL3</accession>
<feature type="region of interest" description="Disordered" evidence="3">
    <location>
        <begin position="89"/>
        <end position="262"/>
    </location>
</feature>